<feature type="transmembrane region" description="Helical" evidence="1">
    <location>
        <begin position="136"/>
        <end position="153"/>
    </location>
</feature>
<feature type="transmembrane region" description="Helical" evidence="1">
    <location>
        <begin position="5"/>
        <end position="21"/>
    </location>
</feature>
<dbReference type="RefSeq" id="WP_181731794.1">
    <property type="nucleotide sequence ID" value="NZ_JACEIR010000003.1"/>
</dbReference>
<keyword evidence="1" id="KW-0472">Membrane</keyword>
<feature type="transmembrane region" description="Helical" evidence="1">
    <location>
        <begin position="107"/>
        <end position="124"/>
    </location>
</feature>
<proteinExistence type="predicted"/>
<name>A0A8I1A2X4_THEIN</name>
<feature type="transmembrane region" description="Helical" evidence="1">
    <location>
        <begin position="56"/>
        <end position="76"/>
    </location>
</feature>
<keyword evidence="3" id="KW-1185">Reference proteome</keyword>
<keyword evidence="1" id="KW-1133">Transmembrane helix</keyword>
<feature type="transmembrane region" description="Helical" evidence="1">
    <location>
        <begin position="27"/>
        <end position="49"/>
    </location>
</feature>
<evidence type="ECO:0000256" key="1">
    <source>
        <dbReference type="SAM" id="Phobius"/>
    </source>
</evidence>
<protein>
    <recommendedName>
        <fullName evidence="4">DUF5668 domain-containing protein</fullName>
    </recommendedName>
</protein>
<evidence type="ECO:0000313" key="2">
    <source>
        <dbReference type="EMBL" id="MBH8594557.1"/>
    </source>
</evidence>
<reference evidence="2 3" key="1">
    <citation type="submission" date="2020-12" db="EMBL/GenBank/DDBJ databases">
        <title>WGS of Thermoactinomyces spp.</title>
        <authorList>
            <person name="Cheng K."/>
        </authorList>
    </citation>
    <scope>NUCLEOTIDE SEQUENCE [LARGE SCALE GENOMIC DNA]</scope>
    <source>
        <strain evidence="3">CICC 10671\DSM 43846</strain>
    </source>
</reference>
<organism evidence="2 3">
    <name type="scientific">Thermoactinomyces intermedius</name>
    <dbReference type="NCBI Taxonomy" id="2024"/>
    <lineage>
        <taxon>Bacteria</taxon>
        <taxon>Bacillati</taxon>
        <taxon>Bacillota</taxon>
        <taxon>Bacilli</taxon>
        <taxon>Bacillales</taxon>
        <taxon>Thermoactinomycetaceae</taxon>
        <taxon>Thermoactinomyces</taxon>
    </lineage>
</organism>
<comment type="caution">
    <text evidence="2">The sequence shown here is derived from an EMBL/GenBank/DDBJ whole genome shotgun (WGS) entry which is preliminary data.</text>
</comment>
<evidence type="ECO:0000313" key="3">
    <source>
        <dbReference type="Proteomes" id="UP000633619"/>
    </source>
</evidence>
<dbReference type="Proteomes" id="UP000633619">
    <property type="component" value="Unassembled WGS sequence"/>
</dbReference>
<dbReference type="AlphaFoldDB" id="A0A8I1A2X4"/>
<keyword evidence="1" id="KW-0812">Transmembrane</keyword>
<gene>
    <name evidence="2" type="ORF">I8U20_04340</name>
</gene>
<evidence type="ECO:0008006" key="4">
    <source>
        <dbReference type="Google" id="ProtNLM"/>
    </source>
</evidence>
<sequence>MQTKILGFIITLVGIILLLVQTDLTSIASLITWPFLLFLFSVLLLYVGILKKISALTLWAGFAATISIMVWGLKYVNGWPKHWSILVALFGLVVLLQFTINKSKITALVGVILILTGIFAYPGITELPLVSPITSVFHAYWPVLIVILGLVFISKK</sequence>
<dbReference type="EMBL" id="JAECVW010000002">
    <property type="protein sequence ID" value="MBH8594557.1"/>
    <property type="molecule type" value="Genomic_DNA"/>
</dbReference>
<accession>A0A8I1A2X4</accession>
<feature type="transmembrane region" description="Helical" evidence="1">
    <location>
        <begin position="82"/>
        <end position="100"/>
    </location>
</feature>